<evidence type="ECO:0000313" key="1">
    <source>
        <dbReference type="EMBL" id="MBB3999949.1"/>
    </source>
</evidence>
<dbReference type="Proteomes" id="UP000542776">
    <property type="component" value="Unassembled WGS sequence"/>
</dbReference>
<dbReference type="EMBL" id="JACIEK010000013">
    <property type="protein sequence ID" value="MBB3999949.1"/>
    <property type="molecule type" value="Genomic_DNA"/>
</dbReference>
<dbReference type="InterPro" id="IPR010634">
    <property type="entry name" value="DUF1223"/>
</dbReference>
<gene>
    <name evidence="1" type="ORF">GGR04_003821</name>
</gene>
<keyword evidence="2" id="KW-1185">Reference proteome</keyword>
<dbReference type="PANTHER" id="PTHR36057:SF1">
    <property type="entry name" value="LIPOPROTEIN LIPID ATTACHMENT SITE-LIKE PROTEIN, PUTATIVE (DUF1223)-RELATED"/>
    <property type="match status" value="1"/>
</dbReference>
<dbReference type="AlphaFoldDB" id="A0A7W6H7F0"/>
<proteinExistence type="predicted"/>
<evidence type="ECO:0008006" key="3">
    <source>
        <dbReference type="Google" id="ProtNLM"/>
    </source>
</evidence>
<organism evidence="1 2">
    <name type="scientific">Aureimonas pseudogalii</name>
    <dbReference type="NCBI Taxonomy" id="1744844"/>
    <lineage>
        <taxon>Bacteria</taxon>
        <taxon>Pseudomonadati</taxon>
        <taxon>Pseudomonadota</taxon>
        <taxon>Alphaproteobacteria</taxon>
        <taxon>Hyphomicrobiales</taxon>
        <taxon>Aurantimonadaceae</taxon>
        <taxon>Aureimonas</taxon>
    </lineage>
</organism>
<dbReference type="SUPFAM" id="SSF52833">
    <property type="entry name" value="Thioredoxin-like"/>
    <property type="match status" value="1"/>
</dbReference>
<dbReference type="Pfam" id="PF06764">
    <property type="entry name" value="DUF1223"/>
    <property type="match status" value="1"/>
</dbReference>
<evidence type="ECO:0000313" key="2">
    <source>
        <dbReference type="Proteomes" id="UP000542776"/>
    </source>
</evidence>
<accession>A0A7W6H7F0</accession>
<name>A0A7W6H7F0_9HYPH</name>
<reference evidence="1 2" key="1">
    <citation type="submission" date="2020-08" db="EMBL/GenBank/DDBJ databases">
        <title>Genomic Encyclopedia of Type Strains, Phase IV (KMG-IV): sequencing the most valuable type-strain genomes for metagenomic binning, comparative biology and taxonomic classification.</title>
        <authorList>
            <person name="Goeker M."/>
        </authorList>
    </citation>
    <scope>NUCLEOTIDE SEQUENCE [LARGE SCALE GENOMIC DNA]</scope>
    <source>
        <strain evidence="1 2">DSM 102238</strain>
    </source>
</reference>
<sequence length="280" mass="29231">MSFLTIPLRLELTEGASAPVPKSAHPALSFLFAALTAGLALAPARADDAKATSAGVRGVVELFTSQGCASCPPAEAMLARYAAAGTGIVALAYHVDYWDYIGWQDTLGSRRNVERQKDYVKGLRLGALATPQAVVNGAAAVPGGDAAAIEARLAAEPIPTGPAAPEVRLAREGDTLHIFARLGEGDRDASPRVLILVTYVAEARTEVLRGENKGQRLVSTHAVRDWRVVGTLTGEPMRVDMPIGLLADPDGLRSGGAALLQTVGSHDRPGRILAAAAIDF</sequence>
<comment type="caution">
    <text evidence="1">The sequence shown here is derived from an EMBL/GenBank/DDBJ whole genome shotgun (WGS) entry which is preliminary data.</text>
</comment>
<dbReference type="RefSeq" id="WP_183201449.1">
    <property type="nucleotide sequence ID" value="NZ_JACIEK010000013.1"/>
</dbReference>
<dbReference type="PANTHER" id="PTHR36057">
    <property type="match status" value="1"/>
</dbReference>
<dbReference type="InterPro" id="IPR036249">
    <property type="entry name" value="Thioredoxin-like_sf"/>
</dbReference>
<protein>
    <recommendedName>
        <fullName evidence="3">DUF1223 domain-containing protein</fullName>
    </recommendedName>
</protein>